<reference evidence="1 2" key="1">
    <citation type="submission" date="2021-06" db="EMBL/GenBank/DDBJ databases">
        <title>Caerostris extrusa draft genome.</title>
        <authorList>
            <person name="Kono N."/>
            <person name="Arakawa K."/>
        </authorList>
    </citation>
    <scope>NUCLEOTIDE SEQUENCE [LARGE SCALE GENOMIC DNA]</scope>
</reference>
<dbReference type="AlphaFoldDB" id="A0AAV4PKV6"/>
<gene>
    <name evidence="1" type="ORF">CEXT_380871</name>
</gene>
<comment type="caution">
    <text evidence="1">The sequence shown here is derived from an EMBL/GenBank/DDBJ whole genome shotgun (WGS) entry which is preliminary data.</text>
</comment>
<sequence>MVNWLWYEFLTIGLASRRFREAEASINTSSSVVLFLRCRALHLRTDTPSYFRFVVSCYRKDSILHDRQDVDEDEKEGVVTLPRLIGQVEEAGQPGDLTVGTLQCVVEGSGRVQKERSNVTWDDPDYAPDSFGPGFRLLHAGFQLVKHCHVSEMEEGIF</sequence>
<proteinExistence type="predicted"/>
<accession>A0AAV4PKV6</accession>
<dbReference type="EMBL" id="BPLR01004640">
    <property type="protein sequence ID" value="GIX96386.1"/>
    <property type="molecule type" value="Genomic_DNA"/>
</dbReference>
<keyword evidence="2" id="KW-1185">Reference proteome</keyword>
<evidence type="ECO:0000313" key="1">
    <source>
        <dbReference type="EMBL" id="GIX96386.1"/>
    </source>
</evidence>
<name>A0AAV4PKV6_CAEEX</name>
<organism evidence="1 2">
    <name type="scientific">Caerostris extrusa</name>
    <name type="common">Bark spider</name>
    <name type="synonym">Caerostris bankana</name>
    <dbReference type="NCBI Taxonomy" id="172846"/>
    <lineage>
        <taxon>Eukaryota</taxon>
        <taxon>Metazoa</taxon>
        <taxon>Ecdysozoa</taxon>
        <taxon>Arthropoda</taxon>
        <taxon>Chelicerata</taxon>
        <taxon>Arachnida</taxon>
        <taxon>Araneae</taxon>
        <taxon>Araneomorphae</taxon>
        <taxon>Entelegynae</taxon>
        <taxon>Araneoidea</taxon>
        <taxon>Araneidae</taxon>
        <taxon>Caerostris</taxon>
    </lineage>
</organism>
<evidence type="ECO:0000313" key="2">
    <source>
        <dbReference type="Proteomes" id="UP001054945"/>
    </source>
</evidence>
<dbReference type="Proteomes" id="UP001054945">
    <property type="component" value="Unassembled WGS sequence"/>
</dbReference>
<protein>
    <submittedName>
        <fullName evidence="1">Uncharacterized protein</fullName>
    </submittedName>
</protein>